<dbReference type="EMBL" id="JABFJV010000008">
    <property type="protein sequence ID" value="NOK32084.1"/>
    <property type="molecule type" value="Genomic_DNA"/>
</dbReference>
<dbReference type="OrthoDB" id="9794210at2"/>
<dbReference type="InterPro" id="IPR036868">
    <property type="entry name" value="TusA-like_sf"/>
</dbReference>
<evidence type="ECO:0000313" key="3">
    <source>
        <dbReference type="EMBL" id="NOK09006.1"/>
    </source>
</evidence>
<evidence type="ECO:0000259" key="2">
    <source>
        <dbReference type="Pfam" id="PF01206"/>
    </source>
</evidence>
<feature type="region of interest" description="Disordered" evidence="1">
    <location>
        <begin position="48"/>
        <end position="67"/>
    </location>
</feature>
<dbReference type="Pfam" id="PF01206">
    <property type="entry name" value="TusA"/>
    <property type="match status" value="1"/>
</dbReference>
<evidence type="ECO:0000313" key="6">
    <source>
        <dbReference type="Proteomes" id="UP000563426"/>
    </source>
</evidence>
<comment type="caution">
    <text evidence="4">The sequence shown here is derived from an EMBL/GenBank/DDBJ whole genome shotgun (WGS) entry which is preliminary data.</text>
</comment>
<proteinExistence type="predicted"/>
<sequence length="79" mass="8846">MPDVTATLDITREVCPMTYVRTKLKLESLPPDTLLEVLLKGDEPLKNVPRSAKDEGHDVVSLDPRGDGTHRLIIRKRGK</sequence>
<dbReference type="Gene3D" id="3.30.110.40">
    <property type="entry name" value="TusA-like domain"/>
    <property type="match status" value="1"/>
</dbReference>
<dbReference type="CDD" id="cd00291">
    <property type="entry name" value="SirA_YedF_YeeD"/>
    <property type="match status" value="1"/>
</dbReference>
<dbReference type="GeneID" id="64079147"/>
<evidence type="ECO:0000256" key="1">
    <source>
        <dbReference type="SAM" id="MobiDB-lite"/>
    </source>
</evidence>
<dbReference type="InterPro" id="IPR001455">
    <property type="entry name" value="TusA-like"/>
</dbReference>
<dbReference type="EMBL" id="JABFJW010000043">
    <property type="protein sequence ID" value="NOK09006.1"/>
    <property type="molecule type" value="Genomic_DNA"/>
</dbReference>
<feature type="domain" description="UPF0033" evidence="2">
    <location>
        <begin position="7"/>
        <end position="76"/>
    </location>
</feature>
<dbReference type="RefSeq" id="WP_014396694.1">
    <property type="nucleotide sequence ID" value="NZ_JABFJV010000008.1"/>
</dbReference>
<dbReference type="Proteomes" id="UP000563426">
    <property type="component" value="Unassembled WGS sequence"/>
</dbReference>
<gene>
    <name evidence="4" type="ORF">HMI49_02545</name>
    <name evidence="3" type="ORF">HNS30_08180</name>
</gene>
<dbReference type="SUPFAM" id="SSF64307">
    <property type="entry name" value="SirA-like"/>
    <property type="match status" value="1"/>
</dbReference>
<dbReference type="GO" id="GO:0016740">
    <property type="term" value="F:transferase activity"/>
    <property type="evidence" value="ECO:0007669"/>
    <property type="project" value="UniProtKB-KW"/>
</dbReference>
<protein>
    <submittedName>
        <fullName evidence="4">Sulfurtransferase TusA family protein</fullName>
    </submittedName>
</protein>
<organism evidence="4 6">
    <name type="scientific">Corallococcus exercitus</name>
    <dbReference type="NCBI Taxonomy" id="2316736"/>
    <lineage>
        <taxon>Bacteria</taxon>
        <taxon>Pseudomonadati</taxon>
        <taxon>Myxococcota</taxon>
        <taxon>Myxococcia</taxon>
        <taxon>Myxococcales</taxon>
        <taxon>Cystobacterineae</taxon>
        <taxon>Myxococcaceae</taxon>
        <taxon>Corallococcus</taxon>
    </lineage>
</organism>
<accession>A0A3A8HVH6</accession>
<reference evidence="5 6" key="1">
    <citation type="submission" date="2020-05" db="EMBL/GenBank/DDBJ databases">
        <authorList>
            <person name="Whitworth D."/>
        </authorList>
    </citation>
    <scope>NUCLEOTIDE SEQUENCE [LARGE SCALE GENOMIC DNA]</scope>
    <source>
        <strain evidence="4 6">AB043B</strain>
        <strain evidence="3 5">CA046A</strain>
    </source>
</reference>
<evidence type="ECO:0000313" key="4">
    <source>
        <dbReference type="EMBL" id="NOK32084.1"/>
    </source>
</evidence>
<dbReference type="AlphaFoldDB" id="A0A3A8HVH6"/>
<evidence type="ECO:0000313" key="5">
    <source>
        <dbReference type="Proteomes" id="UP000528460"/>
    </source>
</evidence>
<keyword evidence="6" id="KW-1185">Reference proteome</keyword>
<keyword evidence="4" id="KW-0808">Transferase</keyword>
<dbReference type="Proteomes" id="UP000528460">
    <property type="component" value="Unassembled WGS sequence"/>
</dbReference>
<name>A0A3A8HVH6_9BACT</name>